<dbReference type="EMBL" id="JACJTA010000040">
    <property type="protein sequence ID" value="MBD2606417.1"/>
    <property type="molecule type" value="Genomic_DNA"/>
</dbReference>
<dbReference type="Proteomes" id="UP000660380">
    <property type="component" value="Unassembled WGS sequence"/>
</dbReference>
<comment type="caution">
    <text evidence="1">The sequence shown here is derived from an EMBL/GenBank/DDBJ whole genome shotgun (WGS) entry which is preliminary data.</text>
</comment>
<gene>
    <name evidence="1" type="ORF">H6G81_18240</name>
</gene>
<reference evidence="1 2" key="1">
    <citation type="journal article" date="2020" name="ISME J.">
        <title>Comparative genomics reveals insights into cyanobacterial evolution and habitat adaptation.</title>
        <authorList>
            <person name="Chen M.Y."/>
            <person name="Teng W.K."/>
            <person name="Zhao L."/>
            <person name="Hu C.X."/>
            <person name="Zhou Y.K."/>
            <person name="Han B.P."/>
            <person name="Song L.R."/>
            <person name="Shu W.S."/>
        </authorList>
    </citation>
    <scope>NUCLEOTIDE SEQUENCE [LARGE SCALE GENOMIC DNA]</scope>
    <source>
        <strain evidence="1 2">FACHB-248</strain>
    </source>
</reference>
<accession>A0ABR8GSP1</accession>
<evidence type="ECO:0000313" key="2">
    <source>
        <dbReference type="Proteomes" id="UP000660380"/>
    </source>
</evidence>
<evidence type="ECO:0000313" key="1">
    <source>
        <dbReference type="EMBL" id="MBD2606417.1"/>
    </source>
</evidence>
<sequence>MLLAQKFISGWVMLLIEIAARYQNRQIASIVLQKQEDAFTNVQFCVKA</sequence>
<keyword evidence="2" id="KW-1185">Reference proteome</keyword>
<dbReference type="RefSeq" id="WP_186227492.1">
    <property type="nucleotide sequence ID" value="NZ_JACJTA010000040.1"/>
</dbReference>
<organism evidence="1 2">
    <name type="scientific">Scytonema hofmannii FACHB-248</name>
    <dbReference type="NCBI Taxonomy" id="1842502"/>
    <lineage>
        <taxon>Bacteria</taxon>
        <taxon>Bacillati</taxon>
        <taxon>Cyanobacteriota</taxon>
        <taxon>Cyanophyceae</taxon>
        <taxon>Nostocales</taxon>
        <taxon>Scytonemataceae</taxon>
        <taxon>Scytonema</taxon>
    </lineage>
</organism>
<protein>
    <submittedName>
        <fullName evidence="1">Uncharacterized protein</fullName>
    </submittedName>
</protein>
<proteinExistence type="predicted"/>
<name>A0ABR8GSP1_9CYAN</name>